<dbReference type="GO" id="GO:0016020">
    <property type="term" value="C:membrane"/>
    <property type="evidence" value="ECO:0007669"/>
    <property type="project" value="TreeGrafter"/>
</dbReference>
<keyword evidence="4" id="KW-0812">Transmembrane</keyword>
<dbReference type="Gene3D" id="3.30.40.10">
    <property type="entry name" value="Zinc/RING finger domain, C3HC4 (zinc finger)"/>
    <property type="match status" value="1"/>
</dbReference>
<evidence type="ECO:0000313" key="7">
    <source>
        <dbReference type="Proteomes" id="UP000298416"/>
    </source>
</evidence>
<sequence length="292" mass="32525">MGDHIVMLVDQLIPESSLESRIHLQQASPAAPVSVKTSFSFHKMDARTSKLGECRICHDEDEESNMEAPCFCRGSLKYAHRKCVQRWCNEKGDTTCEICQQVFKPGYTVPPPLFTYGGIPMNFRGNWEISRRDLQNLQFISTDSASDNFLDSDGDEFPVPTSRSVLYCHIIAIIFVVLVVLRHTLPFIVYGPGEYSISVAMLLMLRTIGVFLPIYIMVKALSTVQRRRNRQLETTTPPFSAFSYGDSLFYTDEGGDDVGSAAELIIRLHPTNTALKPLTCAAGECLPGAVAM</sequence>
<dbReference type="AlphaFoldDB" id="A0A8X8WCU3"/>
<dbReference type="PANTHER" id="PTHR23012:SF174">
    <property type="entry name" value="OS01G0121200 PROTEIN"/>
    <property type="match status" value="1"/>
</dbReference>
<dbReference type="SUPFAM" id="SSF57850">
    <property type="entry name" value="RING/U-box"/>
    <property type="match status" value="1"/>
</dbReference>
<gene>
    <name evidence="6" type="ORF">SASPL_146811</name>
</gene>
<name>A0A8X8WCU3_SALSN</name>
<proteinExistence type="predicted"/>
<keyword evidence="7" id="KW-1185">Reference proteome</keyword>
<dbReference type="PANTHER" id="PTHR23012">
    <property type="entry name" value="RING/FYVE/PHD ZINC FINGER DOMAIN-CONTAINING"/>
    <property type="match status" value="1"/>
</dbReference>
<dbReference type="Pfam" id="PF12906">
    <property type="entry name" value="RINGv"/>
    <property type="match status" value="1"/>
</dbReference>
<dbReference type="GO" id="GO:0016567">
    <property type="term" value="P:protein ubiquitination"/>
    <property type="evidence" value="ECO:0007669"/>
    <property type="project" value="TreeGrafter"/>
</dbReference>
<dbReference type="SMART" id="SM00744">
    <property type="entry name" value="RINGv"/>
    <property type="match status" value="1"/>
</dbReference>
<keyword evidence="1" id="KW-0479">Metal-binding</keyword>
<evidence type="ECO:0000313" key="6">
    <source>
        <dbReference type="EMBL" id="KAG6392587.1"/>
    </source>
</evidence>
<dbReference type="Proteomes" id="UP000298416">
    <property type="component" value="Unassembled WGS sequence"/>
</dbReference>
<keyword evidence="4" id="KW-0472">Membrane</keyword>
<dbReference type="GO" id="GO:0004842">
    <property type="term" value="F:ubiquitin-protein transferase activity"/>
    <property type="evidence" value="ECO:0007669"/>
    <property type="project" value="TreeGrafter"/>
</dbReference>
<evidence type="ECO:0000256" key="1">
    <source>
        <dbReference type="ARBA" id="ARBA00022723"/>
    </source>
</evidence>
<dbReference type="PROSITE" id="PS51292">
    <property type="entry name" value="ZF_RING_CH"/>
    <property type="match status" value="1"/>
</dbReference>
<evidence type="ECO:0000256" key="2">
    <source>
        <dbReference type="ARBA" id="ARBA00022771"/>
    </source>
</evidence>
<keyword evidence="2" id="KW-0863">Zinc-finger</keyword>
<reference evidence="6" key="2">
    <citation type="submission" date="2020-08" db="EMBL/GenBank/DDBJ databases">
        <title>Plant Genome Project.</title>
        <authorList>
            <person name="Zhang R.-G."/>
        </authorList>
    </citation>
    <scope>NUCLEOTIDE SEQUENCE</scope>
    <source>
        <strain evidence="6">Huo1</strain>
        <tissue evidence="6">Leaf</tissue>
    </source>
</reference>
<organism evidence="6">
    <name type="scientific">Salvia splendens</name>
    <name type="common">Scarlet sage</name>
    <dbReference type="NCBI Taxonomy" id="180675"/>
    <lineage>
        <taxon>Eukaryota</taxon>
        <taxon>Viridiplantae</taxon>
        <taxon>Streptophyta</taxon>
        <taxon>Embryophyta</taxon>
        <taxon>Tracheophyta</taxon>
        <taxon>Spermatophyta</taxon>
        <taxon>Magnoliopsida</taxon>
        <taxon>eudicotyledons</taxon>
        <taxon>Gunneridae</taxon>
        <taxon>Pentapetalae</taxon>
        <taxon>asterids</taxon>
        <taxon>lamiids</taxon>
        <taxon>Lamiales</taxon>
        <taxon>Lamiaceae</taxon>
        <taxon>Nepetoideae</taxon>
        <taxon>Mentheae</taxon>
        <taxon>Salviinae</taxon>
        <taxon>Salvia</taxon>
        <taxon>Salvia subgen. Calosphace</taxon>
        <taxon>core Calosphace</taxon>
    </lineage>
</organism>
<feature type="transmembrane region" description="Helical" evidence="4">
    <location>
        <begin position="195"/>
        <end position="218"/>
    </location>
</feature>
<evidence type="ECO:0000259" key="5">
    <source>
        <dbReference type="PROSITE" id="PS51292"/>
    </source>
</evidence>
<reference evidence="6" key="1">
    <citation type="submission" date="2018-01" db="EMBL/GenBank/DDBJ databases">
        <authorList>
            <person name="Mao J.F."/>
        </authorList>
    </citation>
    <scope>NUCLEOTIDE SEQUENCE</scope>
    <source>
        <strain evidence="6">Huo1</strain>
        <tissue evidence="6">Leaf</tissue>
    </source>
</reference>
<dbReference type="InterPro" id="IPR011016">
    <property type="entry name" value="Znf_RING-CH"/>
</dbReference>
<dbReference type="InterPro" id="IPR022143">
    <property type="entry name" value="DUF3675"/>
</dbReference>
<comment type="caution">
    <text evidence="6">The sequence shown here is derived from an EMBL/GenBank/DDBJ whole genome shotgun (WGS) entry which is preliminary data.</text>
</comment>
<dbReference type="Pfam" id="PF12428">
    <property type="entry name" value="DUF3675"/>
    <property type="match status" value="1"/>
</dbReference>
<protein>
    <recommendedName>
        <fullName evidence="5">RING-CH-type domain-containing protein</fullName>
    </recommendedName>
</protein>
<evidence type="ECO:0000256" key="4">
    <source>
        <dbReference type="SAM" id="Phobius"/>
    </source>
</evidence>
<feature type="domain" description="RING-CH-type" evidence="5">
    <location>
        <begin position="46"/>
        <end position="106"/>
    </location>
</feature>
<dbReference type="InterPro" id="IPR033275">
    <property type="entry name" value="MARCH-like"/>
</dbReference>
<dbReference type="GO" id="GO:0008270">
    <property type="term" value="F:zinc ion binding"/>
    <property type="evidence" value="ECO:0007669"/>
    <property type="project" value="UniProtKB-KW"/>
</dbReference>
<dbReference type="FunFam" id="3.30.40.10:FF:000337">
    <property type="entry name" value="Zinc finger family protein"/>
    <property type="match status" value="1"/>
</dbReference>
<feature type="transmembrane region" description="Helical" evidence="4">
    <location>
        <begin position="166"/>
        <end position="189"/>
    </location>
</feature>
<accession>A0A8X8WCU3</accession>
<dbReference type="InterPro" id="IPR013083">
    <property type="entry name" value="Znf_RING/FYVE/PHD"/>
</dbReference>
<keyword evidence="3" id="KW-0862">Zinc</keyword>
<evidence type="ECO:0000256" key="3">
    <source>
        <dbReference type="ARBA" id="ARBA00022833"/>
    </source>
</evidence>
<dbReference type="CDD" id="cd16495">
    <property type="entry name" value="RING_CH-C4HC3_MARCH"/>
    <property type="match status" value="1"/>
</dbReference>
<dbReference type="EMBL" id="PNBA02000018">
    <property type="protein sequence ID" value="KAG6392587.1"/>
    <property type="molecule type" value="Genomic_DNA"/>
</dbReference>
<keyword evidence="4" id="KW-1133">Transmembrane helix</keyword>